<organism evidence="1 2">
    <name type="scientific">Gloeomargarita lithophora Alchichica-D10</name>
    <dbReference type="NCBI Taxonomy" id="1188229"/>
    <lineage>
        <taxon>Bacteria</taxon>
        <taxon>Bacillati</taxon>
        <taxon>Cyanobacteriota</taxon>
        <taxon>Cyanophyceae</taxon>
        <taxon>Gloeomargaritales</taxon>
        <taxon>Gloeomargaritaceae</taxon>
        <taxon>Gloeomargarita</taxon>
    </lineage>
</organism>
<protein>
    <submittedName>
        <fullName evidence="1">Metal-binding protein</fullName>
    </submittedName>
</protein>
<dbReference type="InterPro" id="IPR012863">
    <property type="entry name" value="DUF1636"/>
</dbReference>
<dbReference type="STRING" id="1188229.GlitD10_0729"/>
<proteinExistence type="predicted"/>
<sequence length="128" mass="13667">MTVNSTLFVCTTCGSTWEDGKRIGTSAGEFLFQDLQSALANTGVTLQSVKCLSACLNACAVAITAPGKFSYILGQLPAQDQRVATVQALVQLAQSHLEKSDGFVPYGERPELLKNRILGRIPPLVPVN</sequence>
<dbReference type="Proteomes" id="UP000180235">
    <property type="component" value="Chromosome"/>
</dbReference>
<evidence type="ECO:0000313" key="2">
    <source>
        <dbReference type="Proteomes" id="UP000180235"/>
    </source>
</evidence>
<accession>A0A1J0AAT2</accession>
<dbReference type="AlphaFoldDB" id="A0A1J0AAT2"/>
<gene>
    <name evidence="1" type="ORF">GlitD10_0729</name>
</gene>
<dbReference type="EMBL" id="CP017675">
    <property type="protein sequence ID" value="APB33043.1"/>
    <property type="molecule type" value="Genomic_DNA"/>
</dbReference>
<keyword evidence="2" id="KW-1185">Reference proteome</keyword>
<name>A0A1J0AAT2_9CYAN</name>
<dbReference type="Pfam" id="PF07845">
    <property type="entry name" value="DUF1636"/>
    <property type="match status" value="1"/>
</dbReference>
<evidence type="ECO:0000313" key="1">
    <source>
        <dbReference type="EMBL" id="APB33043.1"/>
    </source>
</evidence>
<dbReference type="OrthoDB" id="424426at2"/>
<dbReference type="RefSeq" id="WP_071453702.1">
    <property type="nucleotide sequence ID" value="NZ_CP017675.1"/>
</dbReference>
<dbReference type="KEGG" id="glt:GlitD10_0729"/>
<reference evidence="1 2" key="1">
    <citation type="submission" date="2016-10" db="EMBL/GenBank/DDBJ databases">
        <title>Description of Gloeomargarita lithophora gen. nov., sp. nov., a thylakoid-bearing basal-branching cyanobacterium with intracellular carbonates, and proposal for Gloeomargaritales ord. nov.</title>
        <authorList>
            <person name="Moreira D."/>
            <person name="Tavera R."/>
            <person name="Benzerara K."/>
            <person name="Skouri-Panet F."/>
            <person name="Couradeau E."/>
            <person name="Gerard E."/>
            <person name="Loussert C."/>
            <person name="Novelo E."/>
            <person name="Zivanovic Y."/>
            <person name="Lopez-Garcia P."/>
        </authorList>
    </citation>
    <scope>NUCLEOTIDE SEQUENCE [LARGE SCALE GENOMIC DNA]</scope>
    <source>
        <strain evidence="1 2">D10</strain>
    </source>
</reference>